<proteinExistence type="predicted"/>
<evidence type="ECO:0000313" key="2">
    <source>
        <dbReference type="Proteomes" id="UP000316777"/>
    </source>
</evidence>
<organism evidence="1 2">
    <name type="scientific">Mycobacterium phage Phrappuccino</name>
    <dbReference type="NCBI Taxonomy" id="2591223"/>
    <lineage>
        <taxon>Viruses</taxon>
        <taxon>Duplodnaviria</taxon>
        <taxon>Heunggongvirae</taxon>
        <taxon>Uroviricota</taxon>
        <taxon>Caudoviricetes</taxon>
        <taxon>Phrappuccinovirus</taxon>
        <taxon>Phrappuccinovirus phrappuccino</taxon>
        <taxon>Phreappuccinovirus Phrappuccino</taxon>
    </lineage>
</organism>
<dbReference type="Proteomes" id="UP000316777">
    <property type="component" value="Segment"/>
</dbReference>
<gene>
    <name evidence="1" type="primary">32</name>
    <name evidence="1" type="ORF">SEA_PHRAPPUCCINO_32</name>
</gene>
<dbReference type="RefSeq" id="YP_010059721.1">
    <property type="nucleotide sequence ID" value="NC_054727.1"/>
</dbReference>
<dbReference type="EMBL" id="MK937592">
    <property type="protein sequence ID" value="QDH91710.1"/>
    <property type="molecule type" value="Genomic_DNA"/>
</dbReference>
<protein>
    <submittedName>
        <fullName evidence="1">Uncharacterized protein</fullName>
    </submittedName>
</protein>
<sequence>MFRTAAPGRERSANSFTAAMTAWRESSDSWFDGTVGSVDHRLQRCAKLLGAANGAMANTPFADAGQYLAALQELSADRQAIASLRDDLLTGSSGREAVGVSRSPGRTAAKTAAIKLASSEKRWVELEGDRFFTANRDAAHDHEELSERARHHAERHTSALGMQRSAVVTQAFIDKVVGLGRATPKPRLAAAPRPTPDFAPEMLFLA</sequence>
<name>A0A514DDN0_9CAUD</name>
<keyword evidence="2" id="KW-1185">Reference proteome</keyword>
<dbReference type="GeneID" id="64766956"/>
<reference evidence="1 2" key="1">
    <citation type="submission" date="2019-05" db="EMBL/GenBank/DDBJ databases">
        <authorList>
            <person name="Pope W.H."/>
            <person name="Garlena R.A."/>
            <person name="Russell D.A."/>
            <person name="Jacobs-Sera D."/>
            <person name="Hatfull G.F."/>
        </authorList>
    </citation>
    <scope>NUCLEOTIDE SEQUENCE [LARGE SCALE GENOMIC DNA]</scope>
</reference>
<accession>A0A514DDN0</accession>
<evidence type="ECO:0000313" key="1">
    <source>
        <dbReference type="EMBL" id="QDH91710.1"/>
    </source>
</evidence>
<dbReference type="KEGG" id="vg:64766956"/>